<name>A0A2T4DST7_9BACT</name>
<organism evidence="1 2">
    <name type="scientific">Marivirga lumbricoides</name>
    <dbReference type="NCBI Taxonomy" id="1046115"/>
    <lineage>
        <taxon>Bacteria</taxon>
        <taxon>Pseudomonadati</taxon>
        <taxon>Bacteroidota</taxon>
        <taxon>Cytophagia</taxon>
        <taxon>Cytophagales</taxon>
        <taxon>Marivirgaceae</taxon>
        <taxon>Marivirga</taxon>
    </lineage>
</organism>
<proteinExistence type="predicted"/>
<dbReference type="Proteomes" id="UP000240608">
    <property type="component" value="Unassembled WGS sequence"/>
</dbReference>
<gene>
    <name evidence="1" type="ORF">C9994_05555</name>
</gene>
<dbReference type="AlphaFoldDB" id="A0A2T4DST7"/>
<comment type="caution">
    <text evidence="1">The sequence shown here is derived from an EMBL/GenBank/DDBJ whole genome shotgun (WGS) entry which is preliminary data.</text>
</comment>
<sequence length="158" mass="18304">MNFFKYLITSTIFLTMLFFSSCKDEVEIDTAYPEIDITFDEAFPKQCSSINKGETFTFKARFTDNMQLGGYSVDIHHNFDHHTHSTEVNECDMEAVKEPDNPFLFIQNHPIPKGKNEYIAEMEIKVPENVDSGDYHFMILLTDEEGWQTIKGLSIKIN</sequence>
<dbReference type="InterPro" id="IPR027829">
    <property type="entry name" value="DUF4625"/>
</dbReference>
<reference evidence="1 2" key="1">
    <citation type="submission" date="2018-03" db="EMBL/GenBank/DDBJ databases">
        <title>Cross-interface Injection: A General Nanoliter Liquid Handling Method Applied to Single Cells Genome Amplification Automated Nanoliter Liquid Handling Applied to Single Cell Multiple Displacement Amplification.</title>
        <authorList>
            <person name="Yun J."/>
            <person name="Xu P."/>
            <person name="Xu J."/>
            <person name="Dai X."/>
            <person name="Wang Y."/>
            <person name="Zheng X."/>
            <person name="Cao C."/>
            <person name="Yi Q."/>
            <person name="Zhu Y."/>
            <person name="Wang L."/>
            <person name="Dong Z."/>
            <person name="Huang Y."/>
            <person name="Huang L."/>
            <person name="Du W."/>
        </authorList>
    </citation>
    <scope>NUCLEOTIDE SEQUENCE [LARGE SCALE GENOMIC DNA]</scope>
    <source>
        <strain evidence="1 2">Z-D1-2</strain>
    </source>
</reference>
<accession>A0A2T4DST7</accession>
<dbReference type="Pfam" id="PF15418">
    <property type="entry name" value="DUF4625"/>
    <property type="match status" value="1"/>
</dbReference>
<dbReference type="EMBL" id="PYVU01000034">
    <property type="protein sequence ID" value="PTB96826.1"/>
    <property type="molecule type" value="Genomic_DNA"/>
</dbReference>
<dbReference type="Gene3D" id="2.60.40.4140">
    <property type="match status" value="1"/>
</dbReference>
<evidence type="ECO:0000313" key="2">
    <source>
        <dbReference type="Proteomes" id="UP000240608"/>
    </source>
</evidence>
<dbReference type="PROSITE" id="PS51257">
    <property type="entry name" value="PROKAR_LIPOPROTEIN"/>
    <property type="match status" value="1"/>
</dbReference>
<protein>
    <recommendedName>
        <fullName evidence="3">DUF4625 domain-containing protein</fullName>
    </recommendedName>
</protein>
<evidence type="ECO:0008006" key="3">
    <source>
        <dbReference type="Google" id="ProtNLM"/>
    </source>
</evidence>
<evidence type="ECO:0000313" key="1">
    <source>
        <dbReference type="EMBL" id="PTB96826.1"/>
    </source>
</evidence>